<gene>
    <name evidence="1" type="ORF">GCM10010842_17490</name>
</gene>
<evidence type="ECO:0000313" key="2">
    <source>
        <dbReference type="Proteomes" id="UP000645517"/>
    </source>
</evidence>
<comment type="caution">
    <text evidence="1">The sequence shown here is derived from an EMBL/GenBank/DDBJ whole genome shotgun (WGS) entry which is preliminary data.</text>
</comment>
<organism evidence="1 2">
    <name type="scientific">Deinococcus daejeonensis</name>
    <dbReference type="NCBI Taxonomy" id="1007098"/>
    <lineage>
        <taxon>Bacteria</taxon>
        <taxon>Thermotogati</taxon>
        <taxon>Deinococcota</taxon>
        <taxon>Deinococci</taxon>
        <taxon>Deinococcales</taxon>
        <taxon>Deinococcaceae</taxon>
        <taxon>Deinococcus</taxon>
    </lineage>
</organism>
<evidence type="ECO:0000313" key="1">
    <source>
        <dbReference type="EMBL" id="GGN36547.1"/>
    </source>
</evidence>
<accession>A0ABQ2J1K4</accession>
<protein>
    <submittedName>
        <fullName evidence="1">Uncharacterized protein</fullName>
    </submittedName>
</protein>
<dbReference type="EMBL" id="BMOR01000006">
    <property type="protein sequence ID" value="GGN36547.1"/>
    <property type="molecule type" value="Genomic_DNA"/>
</dbReference>
<dbReference type="Proteomes" id="UP000645517">
    <property type="component" value="Unassembled WGS sequence"/>
</dbReference>
<keyword evidence="2" id="KW-1185">Reference proteome</keyword>
<proteinExistence type="predicted"/>
<reference evidence="2" key="1">
    <citation type="journal article" date="2019" name="Int. J. Syst. Evol. Microbiol.">
        <title>The Global Catalogue of Microorganisms (GCM) 10K type strain sequencing project: providing services to taxonomists for standard genome sequencing and annotation.</title>
        <authorList>
            <consortium name="The Broad Institute Genomics Platform"/>
            <consortium name="The Broad Institute Genome Sequencing Center for Infectious Disease"/>
            <person name="Wu L."/>
            <person name="Ma J."/>
        </authorList>
    </citation>
    <scope>NUCLEOTIDE SEQUENCE [LARGE SCALE GENOMIC DNA]</scope>
    <source>
        <strain evidence="2">JCM 16918</strain>
    </source>
</reference>
<name>A0ABQ2J1K4_9DEIO</name>
<sequence length="132" mass="13466">MNPNTRVYTSRLRGRSLTINSGTSGAHSVTGTRETFSVMGAAYPPAGAASASRAPPVGFGSPDAESAGAASVGAAAVLDAPLDFRLPDAPMQRISHVPSVCTARLTAVCQVVLAVRFGVAGDQNKKSVLRGR</sequence>